<dbReference type="SUPFAM" id="SSF52540">
    <property type="entry name" value="P-loop containing nucleoside triphosphate hydrolases"/>
    <property type="match status" value="2"/>
</dbReference>
<evidence type="ECO:0000256" key="15">
    <source>
        <dbReference type="RuleBase" id="RU363016"/>
    </source>
</evidence>
<evidence type="ECO:0000256" key="4">
    <source>
        <dbReference type="ARBA" id="ARBA00022763"/>
    </source>
</evidence>
<keyword evidence="5 15" id="KW-0378">Hydrolase</keyword>
<dbReference type="Pfam" id="PF19833">
    <property type="entry name" value="RecG_dom3_C"/>
    <property type="match status" value="1"/>
</dbReference>
<evidence type="ECO:0000256" key="5">
    <source>
        <dbReference type="ARBA" id="ARBA00022801"/>
    </source>
</evidence>
<dbReference type="NCBIfam" id="NF008166">
    <property type="entry name" value="PRK10917.1-4"/>
    <property type="match status" value="1"/>
</dbReference>
<dbReference type="Pfam" id="PF00271">
    <property type="entry name" value="Helicase_C"/>
    <property type="match status" value="1"/>
</dbReference>
<dbReference type="Gene3D" id="1.10.150.20">
    <property type="entry name" value="5' to 3' exonuclease, C-terminal subdomain"/>
    <property type="match status" value="1"/>
</dbReference>
<dbReference type="CDD" id="cd17992">
    <property type="entry name" value="DEXHc_RecG"/>
    <property type="match status" value="1"/>
</dbReference>
<dbReference type="InterPro" id="IPR014001">
    <property type="entry name" value="Helicase_ATP-bd"/>
</dbReference>
<proteinExistence type="inferred from homology"/>
<evidence type="ECO:0000256" key="3">
    <source>
        <dbReference type="ARBA" id="ARBA00022741"/>
    </source>
</evidence>
<evidence type="ECO:0000256" key="13">
    <source>
        <dbReference type="ARBA" id="ARBA00034808"/>
    </source>
</evidence>
<name>A0ABX7QR47_9GAMM</name>
<dbReference type="InterPro" id="IPR033454">
    <property type="entry name" value="RecG_wedge"/>
</dbReference>
<protein>
    <recommendedName>
        <fullName evidence="2 15">ATP-dependent DNA helicase RecG</fullName>
        <ecNumber evidence="13 15">5.6.2.4</ecNumber>
    </recommendedName>
</protein>
<keyword evidence="11" id="KW-0413">Isomerase</keyword>
<dbReference type="NCBIfam" id="NF008163">
    <property type="entry name" value="PRK10917.1-1"/>
    <property type="match status" value="1"/>
</dbReference>
<comment type="catalytic activity">
    <reaction evidence="12 15">
        <text>Couples ATP hydrolysis with the unwinding of duplex DNA by translocating in the 3'-5' direction.</text>
        <dbReference type="EC" id="5.6.2.4"/>
    </reaction>
</comment>
<feature type="domain" description="Helicase C-terminal" evidence="17">
    <location>
        <begin position="480"/>
        <end position="626"/>
    </location>
</feature>
<dbReference type="CDD" id="cd18811">
    <property type="entry name" value="SF2_C_RecG"/>
    <property type="match status" value="1"/>
</dbReference>
<gene>
    <name evidence="18" type="primary">recG</name>
    <name evidence="18" type="ORF">JYB87_01360</name>
</gene>
<dbReference type="GO" id="GO:0003678">
    <property type="term" value="F:DNA helicase activity"/>
    <property type="evidence" value="ECO:0007669"/>
    <property type="project" value="UniProtKB-EC"/>
</dbReference>
<evidence type="ECO:0000259" key="16">
    <source>
        <dbReference type="PROSITE" id="PS51192"/>
    </source>
</evidence>
<organism evidence="18 19">
    <name type="scientific">Shewanella avicenniae</name>
    <dbReference type="NCBI Taxonomy" id="2814294"/>
    <lineage>
        <taxon>Bacteria</taxon>
        <taxon>Pseudomonadati</taxon>
        <taxon>Pseudomonadota</taxon>
        <taxon>Gammaproteobacteria</taxon>
        <taxon>Alteromonadales</taxon>
        <taxon>Shewanellaceae</taxon>
        <taxon>Shewanella</taxon>
    </lineage>
</organism>
<dbReference type="InterPro" id="IPR004609">
    <property type="entry name" value="ATP-dep_DNA_helicase_RecG"/>
</dbReference>
<evidence type="ECO:0000256" key="2">
    <source>
        <dbReference type="ARBA" id="ARBA00017846"/>
    </source>
</evidence>
<dbReference type="InterPro" id="IPR001650">
    <property type="entry name" value="Helicase_C-like"/>
</dbReference>
<dbReference type="Pfam" id="PF17191">
    <property type="entry name" value="RecG_wedge"/>
    <property type="match status" value="1"/>
</dbReference>
<evidence type="ECO:0000256" key="1">
    <source>
        <dbReference type="ARBA" id="ARBA00007504"/>
    </source>
</evidence>
<keyword evidence="6 15" id="KW-0347">Helicase</keyword>
<keyword evidence="3 15" id="KW-0547">Nucleotide-binding</keyword>
<evidence type="ECO:0000256" key="11">
    <source>
        <dbReference type="ARBA" id="ARBA00023235"/>
    </source>
</evidence>
<accession>A0ABX7QR47</accession>
<dbReference type="PROSITE" id="PS51192">
    <property type="entry name" value="HELICASE_ATP_BIND_1"/>
    <property type="match status" value="1"/>
</dbReference>
<dbReference type="SMART" id="SM00490">
    <property type="entry name" value="HELICc"/>
    <property type="match status" value="1"/>
</dbReference>
<evidence type="ECO:0000256" key="6">
    <source>
        <dbReference type="ARBA" id="ARBA00022806"/>
    </source>
</evidence>
<evidence type="ECO:0000256" key="7">
    <source>
        <dbReference type="ARBA" id="ARBA00022840"/>
    </source>
</evidence>
<evidence type="ECO:0000256" key="8">
    <source>
        <dbReference type="ARBA" id="ARBA00023125"/>
    </source>
</evidence>
<dbReference type="RefSeq" id="WP_207355140.1">
    <property type="nucleotide sequence ID" value="NZ_CP071503.1"/>
</dbReference>
<dbReference type="SUPFAM" id="SSF50249">
    <property type="entry name" value="Nucleic acid-binding proteins"/>
    <property type="match status" value="1"/>
</dbReference>
<sequence>MQRLDQLPINQLTGVAAKMAEKLNKLGIHSVQDLLFHLPLRYEDRTRIYPIAELNLGDYGTIEAEIQSTQIINGRKRMLVCNVRDATGTLTLRFFNFSAAQRNSMQQGLQIRAYGEIRRGSQHAEIIHPEYKILKADEPAKLTDSLTPVYPTTEGLRQASWMKLTEQALKLLQEGALTELLPPALRPNQLSLAQAIRIMHRPPASIDQFELLQGTHPAQQRLVQEELLAHNLSMLKLRQRSERDKAVSLKSTGQLLTPFLASLPFSPTGAQQRVVADIGQDISQPHPMMRLVQGDVGSGKTLVAAMAALQAIENGYQVAMMAPTELLAEQHALNFSNWFTPLGLKVGWLAGKLKGKAREQSLEDIREGRAQMVIGTHAIFQEQVQFHRLALIIIDEQHRFGVHQRLGLREKGIQQGFYPHQLIMTATPIPRTLAMTAYADLDTSIIDELPPGRTPVTTVAIANSRRQDIIDRVRSAALEDGRQAYWVCTLIDESEVLQCQAAEDTYQELSEALPELNIGLVHGRMKSADKQAVMERFKKGELNLLVATTVIEVGVDVPNASLMIIENPERLGLAQLHQLRGRVGRGAVASHCVLLYQAPLSKTATKRLGVLRESNDGFVIAQQDLEIRGPGEVLGTRQTGLADMKVADLVRDQALIPHIQKLALHVMQQVPENVDAIIERWLGDRQQYVQA</sequence>
<dbReference type="Gene3D" id="2.40.50.140">
    <property type="entry name" value="Nucleic acid-binding proteins"/>
    <property type="match status" value="1"/>
</dbReference>
<dbReference type="PANTHER" id="PTHR47964">
    <property type="entry name" value="ATP-DEPENDENT DNA HELICASE HOMOLOG RECG, CHLOROPLASTIC"/>
    <property type="match status" value="1"/>
</dbReference>
<keyword evidence="8" id="KW-0238">DNA-binding</keyword>
<dbReference type="InterPro" id="IPR045562">
    <property type="entry name" value="RecG_dom3_C"/>
</dbReference>
<comment type="similarity">
    <text evidence="1 15">Belongs to the helicase family. RecG subfamily.</text>
</comment>
<feature type="domain" description="Helicase ATP-binding" evidence="16">
    <location>
        <begin position="281"/>
        <end position="446"/>
    </location>
</feature>
<evidence type="ECO:0000256" key="14">
    <source>
        <dbReference type="ARBA" id="ARBA00048988"/>
    </source>
</evidence>
<dbReference type="EC" id="5.6.2.4" evidence="13 15"/>
<dbReference type="EMBL" id="CP071503">
    <property type="protein sequence ID" value="QSX33932.1"/>
    <property type="molecule type" value="Genomic_DNA"/>
</dbReference>
<keyword evidence="10 15" id="KW-0234">DNA repair</keyword>
<dbReference type="InterPro" id="IPR047112">
    <property type="entry name" value="RecG/Mfd"/>
</dbReference>
<keyword evidence="19" id="KW-1185">Reference proteome</keyword>
<reference evidence="18 19" key="1">
    <citation type="submission" date="2021-03" db="EMBL/GenBank/DDBJ databases">
        <title>Novel species identification of genus Shewanella.</title>
        <authorList>
            <person name="Liu G."/>
            <person name="Zhang Q."/>
        </authorList>
    </citation>
    <scope>NUCLEOTIDE SEQUENCE [LARGE SCALE GENOMIC DNA]</scope>
    <source>
        <strain evidence="18 19">FJAT-51800</strain>
    </source>
</reference>
<comment type="function">
    <text evidence="15">Plays a critical role in recombination and DNA repair. Helps process Holliday junction intermediates to mature products by catalyzing branch migration. Has replication fork regression activity, unwinds stalled or blocked replication forks to make a HJ that can be resolved. Has a DNA unwinding activity characteristic of a DNA helicase with 3'-5' polarity.</text>
</comment>
<dbReference type="InterPro" id="IPR012340">
    <property type="entry name" value="NA-bd_OB-fold"/>
</dbReference>
<evidence type="ECO:0000256" key="10">
    <source>
        <dbReference type="ARBA" id="ARBA00023204"/>
    </source>
</evidence>
<keyword evidence="9 15" id="KW-0233">DNA recombination</keyword>
<dbReference type="NCBIfam" id="NF008168">
    <property type="entry name" value="PRK10917.2-2"/>
    <property type="match status" value="1"/>
</dbReference>
<dbReference type="InterPro" id="IPR011545">
    <property type="entry name" value="DEAD/DEAH_box_helicase_dom"/>
</dbReference>
<comment type="catalytic activity">
    <reaction evidence="14 15">
        <text>ATP + H2O = ADP + phosphate + H(+)</text>
        <dbReference type="Rhea" id="RHEA:13065"/>
        <dbReference type="ChEBI" id="CHEBI:15377"/>
        <dbReference type="ChEBI" id="CHEBI:15378"/>
        <dbReference type="ChEBI" id="CHEBI:30616"/>
        <dbReference type="ChEBI" id="CHEBI:43474"/>
        <dbReference type="ChEBI" id="CHEBI:456216"/>
        <dbReference type="EC" id="5.6.2.4"/>
    </reaction>
</comment>
<dbReference type="PANTHER" id="PTHR47964:SF1">
    <property type="entry name" value="ATP-DEPENDENT DNA HELICASE HOMOLOG RECG, CHLOROPLASTIC"/>
    <property type="match status" value="1"/>
</dbReference>
<dbReference type="CDD" id="cd04488">
    <property type="entry name" value="RecG_wedge_OBF"/>
    <property type="match status" value="1"/>
</dbReference>
<dbReference type="Pfam" id="PF00270">
    <property type="entry name" value="DEAD"/>
    <property type="match status" value="1"/>
</dbReference>
<evidence type="ECO:0000313" key="18">
    <source>
        <dbReference type="EMBL" id="QSX33932.1"/>
    </source>
</evidence>
<keyword evidence="7 15" id="KW-0067">ATP-binding</keyword>
<evidence type="ECO:0000259" key="17">
    <source>
        <dbReference type="PROSITE" id="PS51194"/>
    </source>
</evidence>
<dbReference type="PROSITE" id="PS51194">
    <property type="entry name" value="HELICASE_CTER"/>
    <property type="match status" value="1"/>
</dbReference>
<dbReference type="InterPro" id="IPR027417">
    <property type="entry name" value="P-loop_NTPase"/>
</dbReference>
<evidence type="ECO:0000256" key="12">
    <source>
        <dbReference type="ARBA" id="ARBA00034617"/>
    </source>
</evidence>
<dbReference type="SMART" id="SM00487">
    <property type="entry name" value="DEXDc"/>
    <property type="match status" value="1"/>
</dbReference>
<dbReference type="Gene3D" id="3.40.50.300">
    <property type="entry name" value="P-loop containing nucleotide triphosphate hydrolases"/>
    <property type="match status" value="2"/>
</dbReference>
<evidence type="ECO:0000256" key="9">
    <source>
        <dbReference type="ARBA" id="ARBA00023172"/>
    </source>
</evidence>
<evidence type="ECO:0000313" key="19">
    <source>
        <dbReference type="Proteomes" id="UP000662770"/>
    </source>
</evidence>
<keyword evidence="4 15" id="KW-0227">DNA damage</keyword>
<dbReference type="Proteomes" id="UP000662770">
    <property type="component" value="Chromosome"/>
</dbReference>
<dbReference type="NCBIfam" id="TIGR00643">
    <property type="entry name" value="recG"/>
    <property type="match status" value="1"/>
</dbReference>
<dbReference type="NCBIfam" id="NF008165">
    <property type="entry name" value="PRK10917.1-3"/>
    <property type="match status" value="1"/>
</dbReference>
<dbReference type="GO" id="GO:0016787">
    <property type="term" value="F:hydrolase activity"/>
    <property type="evidence" value="ECO:0007669"/>
    <property type="project" value="UniProtKB-KW"/>
</dbReference>